<keyword evidence="2" id="KW-1185">Reference proteome</keyword>
<sequence length="142" mass="16037">MTTHNWSNISVEVKEALTAELSISTAPFDQIKIWVDLIGDVDPTTKFGPLCAWKLGLQQYHEGCSGANAEAEDHSRFDVLDGFVNDELLETLWGEMRDREEEAVGEVEREVGRGLQRGEREGRGFGYKFQYQPGRPGYGEIR</sequence>
<dbReference type="AlphaFoldDB" id="A0A5N5HLC0"/>
<gene>
    <name evidence="1" type="ORF">D8674_020560</name>
</gene>
<reference evidence="1 2" key="1">
    <citation type="submission" date="2019-09" db="EMBL/GenBank/DDBJ databases">
        <authorList>
            <person name="Ou C."/>
        </authorList>
    </citation>
    <scope>NUCLEOTIDE SEQUENCE [LARGE SCALE GENOMIC DNA]</scope>
    <source>
        <strain evidence="1">S2</strain>
        <tissue evidence="1">Leaf</tissue>
    </source>
</reference>
<accession>A0A5N5HLC0</accession>
<reference evidence="1 2" key="3">
    <citation type="submission" date="2019-11" db="EMBL/GenBank/DDBJ databases">
        <title>A de novo genome assembly of a pear dwarfing rootstock.</title>
        <authorList>
            <person name="Wang F."/>
            <person name="Wang J."/>
            <person name="Li S."/>
            <person name="Zhang Y."/>
            <person name="Fang M."/>
            <person name="Ma L."/>
            <person name="Zhao Y."/>
            <person name="Jiang S."/>
        </authorList>
    </citation>
    <scope>NUCLEOTIDE SEQUENCE [LARGE SCALE GENOMIC DNA]</scope>
    <source>
        <strain evidence="1">S2</strain>
        <tissue evidence="1">Leaf</tissue>
    </source>
</reference>
<evidence type="ECO:0000313" key="2">
    <source>
        <dbReference type="Proteomes" id="UP000327157"/>
    </source>
</evidence>
<protein>
    <submittedName>
        <fullName evidence="1">UDP-glycosyltransferase 76F1-like</fullName>
    </submittedName>
</protein>
<keyword evidence="1" id="KW-0808">Transferase</keyword>
<dbReference type="Proteomes" id="UP000327157">
    <property type="component" value="Chromosome 2"/>
</dbReference>
<dbReference type="GO" id="GO:0016740">
    <property type="term" value="F:transferase activity"/>
    <property type="evidence" value="ECO:0007669"/>
    <property type="project" value="UniProtKB-KW"/>
</dbReference>
<name>A0A5N5HLC0_9ROSA</name>
<reference evidence="2" key="2">
    <citation type="submission" date="2019-10" db="EMBL/GenBank/DDBJ databases">
        <title>A de novo genome assembly of a pear dwarfing rootstock.</title>
        <authorList>
            <person name="Wang F."/>
            <person name="Wang J."/>
            <person name="Li S."/>
            <person name="Zhang Y."/>
            <person name="Fang M."/>
            <person name="Ma L."/>
            <person name="Zhao Y."/>
            <person name="Jiang S."/>
        </authorList>
    </citation>
    <scope>NUCLEOTIDE SEQUENCE [LARGE SCALE GENOMIC DNA]</scope>
</reference>
<comment type="caution">
    <text evidence="1">The sequence shown here is derived from an EMBL/GenBank/DDBJ whole genome shotgun (WGS) entry which is preliminary data.</text>
</comment>
<evidence type="ECO:0000313" key="1">
    <source>
        <dbReference type="EMBL" id="KAB2626942.1"/>
    </source>
</evidence>
<dbReference type="EMBL" id="SMOL01000157">
    <property type="protein sequence ID" value="KAB2626942.1"/>
    <property type="molecule type" value="Genomic_DNA"/>
</dbReference>
<organism evidence="1 2">
    <name type="scientific">Pyrus ussuriensis x Pyrus communis</name>
    <dbReference type="NCBI Taxonomy" id="2448454"/>
    <lineage>
        <taxon>Eukaryota</taxon>
        <taxon>Viridiplantae</taxon>
        <taxon>Streptophyta</taxon>
        <taxon>Embryophyta</taxon>
        <taxon>Tracheophyta</taxon>
        <taxon>Spermatophyta</taxon>
        <taxon>Magnoliopsida</taxon>
        <taxon>eudicotyledons</taxon>
        <taxon>Gunneridae</taxon>
        <taxon>Pentapetalae</taxon>
        <taxon>rosids</taxon>
        <taxon>fabids</taxon>
        <taxon>Rosales</taxon>
        <taxon>Rosaceae</taxon>
        <taxon>Amygdaloideae</taxon>
        <taxon>Maleae</taxon>
        <taxon>Pyrus</taxon>
    </lineage>
</organism>
<proteinExistence type="predicted"/>